<dbReference type="OrthoDB" id="677051at2"/>
<evidence type="ECO:0000313" key="1">
    <source>
        <dbReference type="EMBL" id="RKQ37605.1"/>
    </source>
</evidence>
<protein>
    <submittedName>
        <fullName evidence="1">Bacillithiol system redox-active protein YtxJ</fullName>
    </submittedName>
</protein>
<dbReference type="Gene3D" id="3.40.30.10">
    <property type="entry name" value="Glutaredoxin"/>
    <property type="match status" value="1"/>
</dbReference>
<dbReference type="RefSeq" id="WP_121202684.1">
    <property type="nucleotide sequence ID" value="NZ_RBZP01000001.1"/>
</dbReference>
<organism evidence="1 2">
    <name type="scientific">Oceanobacillus halophilus</name>
    <dbReference type="NCBI Taxonomy" id="930130"/>
    <lineage>
        <taxon>Bacteria</taxon>
        <taxon>Bacillati</taxon>
        <taxon>Bacillota</taxon>
        <taxon>Bacilli</taxon>
        <taxon>Bacillales</taxon>
        <taxon>Bacillaceae</taxon>
        <taxon>Oceanobacillus</taxon>
    </lineage>
</organism>
<gene>
    <name evidence="1" type="primary">ytxJ</name>
    <name evidence="1" type="ORF">D8M06_02020</name>
</gene>
<dbReference type="AlphaFoldDB" id="A0A495AFU2"/>
<comment type="caution">
    <text evidence="1">The sequence shown here is derived from an EMBL/GenBank/DDBJ whole genome shotgun (WGS) entry which is preliminary data.</text>
</comment>
<dbReference type="Pfam" id="PF11009">
    <property type="entry name" value="BrxC"/>
    <property type="match status" value="1"/>
</dbReference>
<dbReference type="InterPro" id="IPR022551">
    <property type="entry name" value="BrxC"/>
</dbReference>
<reference evidence="1 2" key="1">
    <citation type="journal article" date="2016" name="Int. J. Syst. Evol. Microbiol.">
        <title>Oceanobacillus halophilus sp. nov., a novel moderately halophilic bacterium from a hypersaline lake.</title>
        <authorList>
            <person name="Amoozegar M.A."/>
            <person name="Bagheri M."/>
            <person name="Makhdoumi A."/>
            <person name="Nikou M.M."/>
            <person name="Fazeli S.A.S."/>
            <person name="Schumann P."/>
            <person name="Sproer C."/>
            <person name="Sanchez-Porro C."/>
            <person name="Ventosa A."/>
        </authorList>
    </citation>
    <scope>NUCLEOTIDE SEQUENCE [LARGE SCALE GENOMIC DNA]</scope>
    <source>
        <strain evidence="1 2">DSM 23996</strain>
    </source>
</reference>
<keyword evidence="2" id="KW-1185">Reference proteome</keyword>
<dbReference type="Proteomes" id="UP000269301">
    <property type="component" value="Unassembled WGS sequence"/>
</dbReference>
<proteinExistence type="predicted"/>
<name>A0A495AFU2_9BACI</name>
<evidence type="ECO:0000313" key="2">
    <source>
        <dbReference type="Proteomes" id="UP000269301"/>
    </source>
</evidence>
<dbReference type="EMBL" id="RBZP01000001">
    <property type="protein sequence ID" value="RKQ37605.1"/>
    <property type="molecule type" value="Genomic_DNA"/>
</dbReference>
<dbReference type="NCBIfam" id="TIGR04019">
    <property type="entry name" value="B_thiol_YtxJ"/>
    <property type="match status" value="1"/>
</dbReference>
<accession>A0A495AFU2</accession>
<sequence>MMEYKELHEVNDWDQAWEGSVKKPILLFKHSTTCPISAGAFQQYKTYLETADQDINCYLVKVIEDRPVSNQIAEVTGVKHESPQLFLIQEKKVLWNTSHSDISVKSIDDAVQSVAP</sequence>